<feature type="domain" description="ABC transporter" evidence="9">
    <location>
        <begin position="2"/>
        <end position="236"/>
    </location>
</feature>
<dbReference type="Gene3D" id="3.40.50.300">
    <property type="entry name" value="P-loop containing nucleotide triphosphate hydrolases"/>
    <property type="match status" value="1"/>
</dbReference>
<keyword evidence="4" id="KW-1003">Cell membrane</keyword>
<evidence type="ECO:0000256" key="4">
    <source>
        <dbReference type="ARBA" id="ARBA00022475"/>
    </source>
</evidence>
<dbReference type="InterPro" id="IPR003439">
    <property type="entry name" value="ABC_transporter-like_ATP-bd"/>
</dbReference>
<dbReference type="SMART" id="SM00382">
    <property type="entry name" value="AAA"/>
    <property type="match status" value="1"/>
</dbReference>
<name>A0ABV1E4A8_9FIRM</name>
<dbReference type="SUPFAM" id="SSF52540">
    <property type="entry name" value="P-loop containing nucleoside triphosphate hydrolases"/>
    <property type="match status" value="1"/>
</dbReference>
<keyword evidence="6 10" id="KW-0067">ATP-binding</keyword>
<keyword evidence="3" id="KW-0813">Transport</keyword>
<evidence type="ECO:0000256" key="1">
    <source>
        <dbReference type="ARBA" id="ARBA00004202"/>
    </source>
</evidence>
<comment type="similarity">
    <text evidence="2">Belongs to the ABC transporter superfamily.</text>
</comment>
<evidence type="ECO:0000256" key="5">
    <source>
        <dbReference type="ARBA" id="ARBA00022741"/>
    </source>
</evidence>
<comment type="caution">
    <text evidence="10">The sequence shown here is derived from an EMBL/GenBank/DDBJ whole genome shotgun (WGS) entry which is preliminary data.</text>
</comment>
<gene>
    <name evidence="10" type="ORF">WMO26_12850</name>
</gene>
<keyword evidence="11" id="KW-1185">Reference proteome</keyword>
<dbReference type="PIRSF" id="PIRSF039085">
    <property type="entry name" value="ABC_ATPase_HisP"/>
    <property type="match status" value="1"/>
</dbReference>
<dbReference type="InterPro" id="IPR050086">
    <property type="entry name" value="MetN_ABC_transporter-like"/>
</dbReference>
<dbReference type="InterPro" id="IPR027417">
    <property type="entry name" value="P-loop_NTPase"/>
</dbReference>
<dbReference type="GO" id="GO:0005524">
    <property type="term" value="F:ATP binding"/>
    <property type="evidence" value="ECO:0007669"/>
    <property type="project" value="UniProtKB-KW"/>
</dbReference>
<comment type="subcellular location">
    <subcellularLocation>
        <location evidence="1">Cell membrane</location>
        <topology evidence="1">Peripheral membrane protein</topology>
    </subcellularLocation>
</comment>
<evidence type="ECO:0000256" key="3">
    <source>
        <dbReference type="ARBA" id="ARBA00022448"/>
    </source>
</evidence>
<dbReference type="EMBL" id="JBBMFD010000038">
    <property type="protein sequence ID" value="MEQ2441719.1"/>
    <property type="molecule type" value="Genomic_DNA"/>
</dbReference>
<evidence type="ECO:0000313" key="10">
    <source>
        <dbReference type="EMBL" id="MEQ2441719.1"/>
    </source>
</evidence>
<dbReference type="Proteomes" id="UP001489509">
    <property type="component" value="Unassembled WGS sequence"/>
</dbReference>
<keyword evidence="8" id="KW-0472">Membrane</keyword>
<dbReference type="RefSeq" id="WP_349220988.1">
    <property type="nucleotide sequence ID" value="NZ_JBBMFD010000038.1"/>
</dbReference>
<evidence type="ECO:0000313" key="11">
    <source>
        <dbReference type="Proteomes" id="UP001489509"/>
    </source>
</evidence>
<dbReference type="InterPro" id="IPR030679">
    <property type="entry name" value="ABC_ATPase_HisP-typ"/>
</dbReference>
<dbReference type="PROSITE" id="PS50893">
    <property type="entry name" value="ABC_TRANSPORTER_2"/>
    <property type="match status" value="1"/>
</dbReference>
<evidence type="ECO:0000256" key="8">
    <source>
        <dbReference type="ARBA" id="ARBA00023136"/>
    </source>
</evidence>
<dbReference type="Pfam" id="PF00005">
    <property type="entry name" value="ABC_tran"/>
    <property type="match status" value="1"/>
</dbReference>
<proteinExistence type="inferred from homology"/>
<organism evidence="10 11">
    <name type="scientific">Solibaculum intestinale</name>
    <dbReference type="NCBI Taxonomy" id="3133165"/>
    <lineage>
        <taxon>Bacteria</taxon>
        <taxon>Bacillati</taxon>
        <taxon>Bacillota</taxon>
        <taxon>Clostridia</taxon>
        <taxon>Eubacteriales</taxon>
        <taxon>Oscillospiraceae</taxon>
        <taxon>Solibaculum</taxon>
    </lineage>
</organism>
<dbReference type="PROSITE" id="PS00211">
    <property type="entry name" value="ABC_TRANSPORTER_1"/>
    <property type="match status" value="1"/>
</dbReference>
<evidence type="ECO:0000256" key="7">
    <source>
        <dbReference type="ARBA" id="ARBA00022970"/>
    </source>
</evidence>
<evidence type="ECO:0000256" key="6">
    <source>
        <dbReference type="ARBA" id="ARBA00022840"/>
    </source>
</evidence>
<keyword evidence="7" id="KW-0029">Amino-acid transport</keyword>
<sequence length="240" mass="26919">MIVVKDLHKAFGDHRVLCGINEEIKKGEKVVVVGPSGSGKSTFLRCLNLLETPTSGEIWFEDTLITDPKCNVNQMRQKMGMVFQHFNLFPHLTVMQNITLAPVKLKLQSEEQAKENALRLLKRVGLSEKADSYPSQISGGQKQRIAIVRSLAMNPDVMLFDEPTSALDPEMVGEVLQVMKELAEEGMTMVVVTHEMNFAREVATRVLFMDEGLILEESEPQAFFGNPQNPRLCDFLSKVL</sequence>
<dbReference type="InterPro" id="IPR017871">
    <property type="entry name" value="ABC_transporter-like_CS"/>
</dbReference>
<dbReference type="InterPro" id="IPR003593">
    <property type="entry name" value="AAA+_ATPase"/>
</dbReference>
<protein>
    <submittedName>
        <fullName evidence="10">Amino acid ABC transporter ATP-binding protein</fullName>
    </submittedName>
</protein>
<dbReference type="CDD" id="cd03262">
    <property type="entry name" value="ABC_HisP_GlnQ"/>
    <property type="match status" value="1"/>
</dbReference>
<dbReference type="PANTHER" id="PTHR43166:SF9">
    <property type="entry name" value="GLUTAMATE_ASPARTATE IMPORT ATP-BINDING PROTEIN GLTL"/>
    <property type="match status" value="1"/>
</dbReference>
<evidence type="ECO:0000256" key="2">
    <source>
        <dbReference type="ARBA" id="ARBA00005417"/>
    </source>
</evidence>
<keyword evidence="5" id="KW-0547">Nucleotide-binding</keyword>
<reference evidence="10 11" key="1">
    <citation type="submission" date="2024-03" db="EMBL/GenBank/DDBJ databases">
        <title>Human intestinal bacterial collection.</title>
        <authorList>
            <person name="Pauvert C."/>
            <person name="Hitch T.C.A."/>
            <person name="Clavel T."/>
        </authorList>
    </citation>
    <scope>NUCLEOTIDE SEQUENCE [LARGE SCALE GENOMIC DNA]</scope>
    <source>
        <strain evidence="10 11">CLA-JM-H44</strain>
    </source>
</reference>
<evidence type="ECO:0000259" key="9">
    <source>
        <dbReference type="PROSITE" id="PS50893"/>
    </source>
</evidence>
<accession>A0ABV1E4A8</accession>
<dbReference type="PANTHER" id="PTHR43166">
    <property type="entry name" value="AMINO ACID IMPORT ATP-BINDING PROTEIN"/>
    <property type="match status" value="1"/>
</dbReference>